<feature type="domain" description="RRM" evidence="11">
    <location>
        <begin position="334"/>
        <end position="435"/>
    </location>
</feature>
<evidence type="ECO:0000256" key="7">
    <source>
        <dbReference type="ARBA" id="ARBA00022884"/>
    </source>
</evidence>
<feature type="compositionally biased region" description="Acidic residues" evidence="10">
    <location>
        <begin position="83"/>
        <end position="113"/>
    </location>
</feature>
<dbReference type="CDD" id="cd12670">
    <property type="entry name" value="RRM2_Nop12p_like"/>
    <property type="match status" value="1"/>
</dbReference>
<organism evidence="12 13">
    <name type="scientific">Cladophialophora carrionii</name>
    <dbReference type="NCBI Taxonomy" id="86049"/>
    <lineage>
        <taxon>Eukaryota</taxon>
        <taxon>Fungi</taxon>
        <taxon>Dikarya</taxon>
        <taxon>Ascomycota</taxon>
        <taxon>Pezizomycotina</taxon>
        <taxon>Eurotiomycetes</taxon>
        <taxon>Chaetothyriomycetidae</taxon>
        <taxon>Chaetothyriales</taxon>
        <taxon>Herpotrichiellaceae</taxon>
        <taxon>Cladophialophora</taxon>
    </lineage>
</organism>
<evidence type="ECO:0000256" key="8">
    <source>
        <dbReference type="ARBA" id="ARBA00023242"/>
    </source>
</evidence>
<dbReference type="InterPro" id="IPR047189">
    <property type="entry name" value="RRM2_Nop12p-like"/>
</dbReference>
<feature type="region of interest" description="Disordered" evidence="10">
    <location>
        <begin position="347"/>
        <end position="368"/>
    </location>
</feature>
<keyword evidence="8" id="KW-0539">Nucleus</keyword>
<keyword evidence="6" id="KW-0698">rRNA processing</keyword>
<dbReference type="GO" id="GO:0005730">
    <property type="term" value="C:nucleolus"/>
    <property type="evidence" value="ECO:0007669"/>
    <property type="project" value="UniProtKB-SubCell"/>
</dbReference>
<dbReference type="PANTHER" id="PTHR23236">
    <property type="entry name" value="EUKARYOTIC TRANSLATION INITIATION FACTOR 4B/4H"/>
    <property type="match status" value="1"/>
</dbReference>
<keyword evidence="13" id="KW-1185">Reference proteome</keyword>
<dbReference type="eggNOG" id="KOG0118">
    <property type="taxonomic scope" value="Eukaryota"/>
</dbReference>
<evidence type="ECO:0000259" key="11">
    <source>
        <dbReference type="PROSITE" id="PS50102"/>
    </source>
</evidence>
<dbReference type="PROSITE" id="PS50102">
    <property type="entry name" value="RRM"/>
    <property type="match status" value="1"/>
</dbReference>
<evidence type="ECO:0000256" key="9">
    <source>
        <dbReference type="PROSITE-ProRule" id="PRU00176"/>
    </source>
</evidence>
<dbReference type="InterPro" id="IPR035979">
    <property type="entry name" value="RBD_domain_sf"/>
</dbReference>
<dbReference type="Pfam" id="PF00076">
    <property type="entry name" value="RRM_1"/>
    <property type="match status" value="1"/>
</dbReference>
<evidence type="ECO:0000256" key="10">
    <source>
        <dbReference type="SAM" id="MobiDB-lite"/>
    </source>
</evidence>
<dbReference type="VEuPathDB" id="FungiDB:CLCR_04785"/>
<keyword evidence="7 9" id="KW-0694">RNA-binding</keyword>
<comment type="function">
    <text evidence="1">Involved in pre-25S rRNA processing.</text>
</comment>
<dbReference type="SUPFAM" id="SSF54928">
    <property type="entry name" value="RNA-binding domain, RBD"/>
    <property type="match status" value="1"/>
</dbReference>
<evidence type="ECO:0000313" key="12">
    <source>
        <dbReference type="EMBL" id="OCT49283.1"/>
    </source>
</evidence>
<comment type="caution">
    <text evidence="12">The sequence shown here is derived from an EMBL/GenBank/DDBJ whole genome shotgun (WGS) entry which is preliminary data.</text>
</comment>
<dbReference type="GO" id="GO:0000463">
    <property type="term" value="P:maturation of LSU-rRNA from tricistronic rRNA transcript (SSU-rRNA, 5.8S rRNA, LSU-rRNA)"/>
    <property type="evidence" value="ECO:0007669"/>
    <property type="project" value="TreeGrafter"/>
</dbReference>
<proteinExistence type="inferred from homology"/>
<gene>
    <name evidence="12" type="primary">nop12</name>
    <name evidence="12" type="ORF">CLCR_04785</name>
</gene>
<dbReference type="GO" id="GO:0019843">
    <property type="term" value="F:rRNA binding"/>
    <property type="evidence" value="ECO:0007669"/>
    <property type="project" value="TreeGrafter"/>
</dbReference>
<dbReference type="AlphaFoldDB" id="A0A1C1CLA2"/>
<dbReference type="PANTHER" id="PTHR23236:SF25">
    <property type="entry name" value="RNA-BINDING PROTEIN 34"/>
    <property type="match status" value="1"/>
</dbReference>
<dbReference type="VEuPathDB" id="FungiDB:G647_02656"/>
<evidence type="ECO:0000256" key="6">
    <source>
        <dbReference type="ARBA" id="ARBA00022552"/>
    </source>
</evidence>
<feature type="compositionally biased region" description="Low complexity" evidence="10">
    <location>
        <begin position="54"/>
        <end position="64"/>
    </location>
</feature>
<dbReference type="EMBL" id="LGRB01000011">
    <property type="protein sequence ID" value="OCT49283.1"/>
    <property type="molecule type" value="Genomic_DNA"/>
</dbReference>
<evidence type="ECO:0000256" key="2">
    <source>
        <dbReference type="ARBA" id="ARBA00004604"/>
    </source>
</evidence>
<dbReference type="InterPro" id="IPR000504">
    <property type="entry name" value="RRM_dom"/>
</dbReference>
<feature type="compositionally biased region" description="Basic and acidic residues" evidence="10">
    <location>
        <begin position="149"/>
        <end position="158"/>
    </location>
</feature>
<dbReference type="InterPro" id="IPR012677">
    <property type="entry name" value="Nucleotide-bd_a/b_plait_sf"/>
</dbReference>
<evidence type="ECO:0000256" key="3">
    <source>
        <dbReference type="ARBA" id="ARBA00007077"/>
    </source>
</evidence>
<feature type="compositionally biased region" description="Acidic residues" evidence="10">
    <location>
        <begin position="171"/>
        <end position="187"/>
    </location>
</feature>
<name>A0A1C1CLA2_9EURO</name>
<feature type="region of interest" description="Disordered" evidence="10">
    <location>
        <begin position="1"/>
        <end position="25"/>
    </location>
</feature>
<evidence type="ECO:0000256" key="4">
    <source>
        <dbReference type="ARBA" id="ARBA00015520"/>
    </source>
</evidence>
<keyword evidence="5" id="KW-0690">Ribosome biogenesis</keyword>
<accession>A0A1C1CLA2</accession>
<feature type="compositionally biased region" description="Basic and acidic residues" evidence="10">
    <location>
        <begin position="468"/>
        <end position="477"/>
    </location>
</feature>
<dbReference type="Proteomes" id="UP000094526">
    <property type="component" value="Unassembled WGS sequence"/>
</dbReference>
<dbReference type="OrthoDB" id="442677at2759"/>
<reference evidence="13" key="1">
    <citation type="submission" date="2015-07" db="EMBL/GenBank/DDBJ databases">
        <authorList>
            <person name="Teixeira M.M."/>
            <person name="Souza R.C."/>
            <person name="Almeida L.G."/>
            <person name="Vicente V.A."/>
            <person name="de Hoog S."/>
            <person name="Bocca A.L."/>
            <person name="de Almeida S.R."/>
            <person name="Vasconcelos A.T."/>
            <person name="Felipe M.S."/>
        </authorList>
    </citation>
    <scope>NUCLEOTIDE SEQUENCE [LARGE SCALE GENOMIC DNA]</scope>
    <source>
        <strain evidence="13">KSF</strain>
    </source>
</reference>
<comment type="subcellular location">
    <subcellularLocation>
        <location evidence="2">Nucleus</location>
        <location evidence="2">Nucleolus</location>
    </subcellularLocation>
</comment>
<dbReference type="STRING" id="86049.A0A1C1CLA2"/>
<comment type="similarity">
    <text evidence="3">Belongs to the RRM RBM34 family.</text>
</comment>
<protein>
    <recommendedName>
        <fullName evidence="4">Nucleolar protein 12</fullName>
    </recommendedName>
</protein>
<dbReference type="SMART" id="SM00360">
    <property type="entry name" value="RRM"/>
    <property type="match status" value="2"/>
</dbReference>
<feature type="region of interest" description="Disordered" evidence="10">
    <location>
        <begin position="432"/>
        <end position="522"/>
    </location>
</feature>
<sequence>MSKSKKTRAAEPAAPPTKAAATFGAKDDSVDPALASLFASSSGPVKVPSRVVQPTKPAAAPKNTAQEDESQSSDPEFSKHEDEDGNEESDDDDDNEEEVSEEDHETTDGVSEDDTPRIAVAAQSEAEKPRKRKRNADEDDLEQAYFKRLQREEDKETQQKQAGQDPKDVDASSDDDEDEDDEDDNDSVSESSEVEVPLRHEVFDKKLNDRDKLNRTVFLGNVSTEAIKTKHAKRTLTRHLRSVLKTPAQGKRPGKFESIRFRSTAYAAKSGPKKATYAKKELMDATTTSTNAYAVFTTEAAAEHVAKTLNGSVVLDRHLRVDHLAHPLPIDHKRCVFIGNLSFVNEETQPTDGNESRRPTAKQPADAEEGLWRTFSKCGAVESVRVVRDQETRVSKGFAYVQFKDENSVEAALLMNDKKFPPMLPRKLRVMRARKTKVKSSSRLPSGGKLPSKSSFARGRVGKPVVFEGHRASEGGGKKGKPQSLKDRKRERNKKRPDSKSAGRSVNFKRAQARNRNPGQAK</sequence>
<feature type="compositionally biased region" description="Low complexity" evidence="10">
    <location>
        <begin position="10"/>
        <end position="22"/>
    </location>
</feature>
<feature type="region of interest" description="Disordered" evidence="10">
    <location>
        <begin position="39"/>
        <end position="200"/>
    </location>
</feature>
<evidence type="ECO:0000313" key="13">
    <source>
        <dbReference type="Proteomes" id="UP000094526"/>
    </source>
</evidence>
<dbReference type="Gene3D" id="3.30.70.330">
    <property type="match status" value="2"/>
</dbReference>
<evidence type="ECO:0000256" key="1">
    <source>
        <dbReference type="ARBA" id="ARBA00002475"/>
    </source>
</evidence>
<feature type="compositionally biased region" description="Basic and acidic residues" evidence="10">
    <location>
        <begin position="484"/>
        <end position="501"/>
    </location>
</feature>
<evidence type="ECO:0000256" key="5">
    <source>
        <dbReference type="ARBA" id="ARBA00022517"/>
    </source>
</evidence>